<sequence length="446" mass="44153">MPSRALLTSYRRLFAAPGAVAFTLTGLLGRLALSMNGVALVVLLSERRGSYGLAGAVSATGLVTGAIGMPLIGRLVDRYGQARVTVPAALYNAVPLTGLLLCVRLGAPDWTLLLCSAAWAAAPNLGGMARSRWAHLHRDDPAARHLANSFEQALDELCFMAGPVLAMVLCTTFAPEAGLVTAGALGTTGALLFAAQRRTEPPLPPPVSAGSVGSVGSADSAGSPLRVPGLRVLVLTFLATGMVFGATEITTVAYADALGHKASAGLLLALVAAGSCLAGLLFGLLAPRRAPGPRFLLGATAMVAVLLLPLAAGLGGAGLGLLGVALFAAGTATAPTMVTGMTLVQELLPRRQFNEGMAMAVSGIVVGISAGAALAGAVAERAAPGTGYALPAAAAGLALLIALAGRRHLATPGGALGPGSDGASRAAASAGSAAADNSERIVSASL</sequence>
<comment type="caution">
    <text evidence="8">The sequence shown here is derived from an EMBL/GenBank/DDBJ whole genome shotgun (WGS) entry which is preliminary data.</text>
</comment>
<dbReference type="PANTHER" id="PTHR23542">
    <property type="match status" value="1"/>
</dbReference>
<dbReference type="Proteomes" id="UP000263377">
    <property type="component" value="Unassembled WGS sequence"/>
</dbReference>
<dbReference type="RefSeq" id="WP_117488437.1">
    <property type="nucleotide sequence ID" value="NZ_QVIG01000001.1"/>
</dbReference>
<dbReference type="InterPro" id="IPR020846">
    <property type="entry name" value="MFS_dom"/>
</dbReference>
<keyword evidence="2 6" id="KW-0812">Transmembrane</keyword>
<organism evidence="8 9">
    <name type="scientific">Kitasatospora xanthocidica</name>
    <dbReference type="NCBI Taxonomy" id="83382"/>
    <lineage>
        <taxon>Bacteria</taxon>
        <taxon>Bacillati</taxon>
        <taxon>Actinomycetota</taxon>
        <taxon>Actinomycetes</taxon>
        <taxon>Kitasatosporales</taxon>
        <taxon>Streptomycetaceae</taxon>
        <taxon>Kitasatospora</taxon>
    </lineage>
</organism>
<feature type="transmembrane region" description="Helical" evidence="6">
    <location>
        <begin position="356"/>
        <end position="379"/>
    </location>
</feature>
<feature type="transmembrane region" description="Helical" evidence="6">
    <location>
        <begin position="385"/>
        <end position="404"/>
    </location>
</feature>
<proteinExistence type="predicted"/>
<evidence type="ECO:0000256" key="4">
    <source>
        <dbReference type="ARBA" id="ARBA00023136"/>
    </source>
</evidence>
<dbReference type="InterPro" id="IPR011701">
    <property type="entry name" value="MFS"/>
</dbReference>
<evidence type="ECO:0000256" key="6">
    <source>
        <dbReference type="SAM" id="Phobius"/>
    </source>
</evidence>
<keyword evidence="9" id="KW-1185">Reference proteome</keyword>
<protein>
    <submittedName>
        <fullName evidence="8">MFS transporter</fullName>
    </submittedName>
</protein>
<feature type="transmembrane region" description="Helical" evidence="6">
    <location>
        <begin position="266"/>
        <end position="286"/>
    </location>
</feature>
<reference evidence="8 9" key="1">
    <citation type="submission" date="2018-08" db="EMBL/GenBank/DDBJ databases">
        <title>Diversity &amp; Physiological Properties of Lignin-Decomposing Actinobacteria from Soil.</title>
        <authorList>
            <person name="Roh S.G."/>
            <person name="Kim S.B."/>
        </authorList>
    </citation>
    <scope>NUCLEOTIDE SEQUENCE [LARGE SCALE GENOMIC DNA]</scope>
    <source>
        <strain evidence="8 9">MMS17-GH009</strain>
    </source>
</reference>
<name>A0A372ZWX2_9ACTN</name>
<dbReference type="AlphaFoldDB" id="A0A372ZWX2"/>
<evidence type="ECO:0000256" key="5">
    <source>
        <dbReference type="SAM" id="MobiDB-lite"/>
    </source>
</evidence>
<keyword evidence="3 6" id="KW-1133">Transmembrane helix</keyword>
<feature type="region of interest" description="Disordered" evidence="5">
    <location>
        <begin position="414"/>
        <end position="446"/>
    </location>
</feature>
<evidence type="ECO:0000256" key="1">
    <source>
        <dbReference type="ARBA" id="ARBA00004651"/>
    </source>
</evidence>
<feature type="domain" description="Major facilitator superfamily (MFS) profile" evidence="7">
    <location>
        <begin position="229"/>
        <end position="446"/>
    </location>
</feature>
<dbReference type="InterPro" id="IPR036259">
    <property type="entry name" value="MFS_trans_sf"/>
</dbReference>
<dbReference type="GO" id="GO:0022857">
    <property type="term" value="F:transmembrane transporter activity"/>
    <property type="evidence" value="ECO:0007669"/>
    <property type="project" value="InterPro"/>
</dbReference>
<feature type="compositionally biased region" description="Low complexity" evidence="5">
    <location>
        <begin position="421"/>
        <end position="435"/>
    </location>
</feature>
<dbReference type="Gene3D" id="1.20.1250.20">
    <property type="entry name" value="MFS general substrate transporter like domains"/>
    <property type="match status" value="2"/>
</dbReference>
<feature type="transmembrane region" description="Helical" evidence="6">
    <location>
        <begin position="295"/>
        <end position="315"/>
    </location>
</feature>
<dbReference type="EMBL" id="QVIG01000001">
    <property type="protein sequence ID" value="RGD60343.1"/>
    <property type="molecule type" value="Genomic_DNA"/>
</dbReference>
<evidence type="ECO:0000259" key="7">
    <source>
        <dbReference type="PROSITE" id="PS50850"/>
    </source>
</evidence>
<dbReference type="SUPFAM" id="SSF103473">
    <property type="entry name" value="MFS general substrate transporter"/>
    <property type="match status" value="1"/>
</dbReference>
<feature type="transmembrane region" description="Helical" evidence="6">
    <location>
        <begin position="53"/>
        <end position="73"/>
    </location>
</feature>
<feature type="transmembrane region" description="Helical" evidence="6">
    <location>
        <begin position="12"/>
        <end position="33"/>
    </location>
</feature>
<evidence type="ECO:0000256" key="2">
    <source>
        <dbReference type="ARBA" id="ARBA00022692"/>
    </source>
</evidence>
<feature type="transmembrane region" description="Helical" evidence="6">
    <location>
        <begin position="232"/>
        <end position="254"/>
    </location>
</feature>
<keyword evidence="4 6" id="KW-0472">Membrane</keyword>
<feature type="transmembrane region" description="Helical" evidence="6">
    <location>
        <begin position="321"/>
        <end position="344"/>
    </location>
</feature>
<evidence type="ECO:0000313" key="9">
    <source>
        <dbReference type="Proteomes" id="UP000263377"/>
    </source>
</evidence>
<evidence type="ECO:0000256" key="3">
    <source>
        <dbReference type="ARBA" id="ARBA00022989"/>
    </source>
</evidence>
<dbReference type="PROSITE" id="PS50850">
    <property type="entry name" value="MFS"/>
    <property type="match status" value="1"/>
</dbReference>
<dbReference type="Pfam" id="PF07690">
    <property type="entry name" value="MFS_1"/>
    <property type="match status" value="1"/>
</dbReference>
<accession>A0A372ZWX2</accession>
<comment type="subcellular location">
    <subcellularLocation>
        <location evidence="1">Cell membrane</location>
        <topology evidence="1">Multi-pass membrane protein</topology>
    </subcellularLocation>
</comment>
<dbReference type="PANTHER" id="PTHR23542:SF1">
    <property type="entry name" value="MAJOR FACILITATOR SUPERFAMILY (MFS) PROFILE DOMAIN-CONTAINING PROTEIN"/>
    <property type="match status" value="1"/>
</dbReference>
<dbReference type="GO" id="GO:0005886">
    <property type="term" value="C:plasma membrane"/>
    <property type="evidence" value="ECO:0007669"/>
    <property type="project" value="UniProtKB-SubCell"/>
</dbReference>
<gene>
    <name evidence="8" type="ORF">DR950_23400</name>
</gene>
<evidence type="ECO:0000313" key="8">
    <source>
        <dbReference type="EMBL" id="RGD60343.1"/>
    </source>
</evidence>